<dbReference type="PROSITE" id="PS50885">
    <property type="entry name" value="HAMP"/>
    <property type="match status" value="1"/>
</dbReference>
<dbReference type="InterPro" id="IPR005467">
    <property type="entry name" value="His_kinase_dom"/>
</dbReference>
<dbReference type="CDD" id="cd16922">
    <property type="entry name" value="HATPase_EvgS-ArcB-TorS-like"/>
    <property type="match status" value="1"/>
</dbReference>
<dbReference type="PANTHER" id="PTHR43711:SF26">
    <property type="entry name" value="SENSOR HISTIDINE KINASE RCSC"/>
    <property type="match status" value="1"/>
</dbReference>
<dbReference type="InterPro" id="IPR036890">
    <property type="entry name" value="HATPase_C_sf"/>
</dbReference>
<keyword evidence="11" id="KW-1133">Transmembrane helix</keyword>
<evidence type="ECO:0000256" key="2">
    <source>
        <dbReference type="ARBA" id="ARBA00004236"/>
    </source>
</evidence>
<reference evidence="14 15" key="1">
    <citation type="submission" date="2020-10" db="EMBL/GenBank/DDBJ databases">
        <title>Eggerthella sp. nov., isolated from human feces.</title>
        <authorList>
            <person name="Yajun G."/>
        </authorList>
    </citation>
    <scope>NUCLEOTIDE SEQUENCE [LARGE SCALE GENOMIC DNA]</scope>
    <source>
        <strain evidence="14 15">HF-1101</strain>
    </source>
</reference>
<dbReference type="EMBL" id="CP063310">
    <property type="protein sequence ID" value="QOS67567.1"/>
    <property type="molecule type" value="Genomic_DNA"/>
</dbReference>
<keyword evidence="10" id="KW-0067">ATP-binding</keyword>
<proteinExistence type="predicted"/>
<dbReference type="InterPro" id="IPR004358">
    <property type="entry name" value="Sig_transdc_His_kin-like_C"/>
</dbReference>
<dbReference type="GO" id="GO:0005886">
    <property type="term" value="C:plasma membrane"/>
    <property type="evidence" value="ECO:0007669"/>
    <property type="project" value="UniProtKB-SubCell"/>
</dbReference>
<dbReference type="Gene3D" id="1.10.287.130">
    <property type="match status" value="1"/>
</dbReference>
<protein>
    <recommendedName>
        <fullName evidence="3">histidine kinase</fullName>
        <ecNumber evidence="3">2.7.13.3</ecNumber>
    </recommendedName>
</protein>
<dbReference type="SUPFAM" id="SSF55874">
    <property type="entry name" value="ATPase domain of HSP90 chaperone/DNA topoisomerase II/histidine kinase"/>
    <property type="match status" value="1"/>
</dbReference>
<keyword evidence="5" id="KW-0597">Phosphoprotein</keyword>
<dbReference type="PANTHER" id="PTHR43711">
    <property type="entry name" value="TWO-COMPONENT HISTIDINE KINASE"/>
    <property type="match status" value="1"/>
</dbReference>
<dbReference type="FunFam" id="3.30.565.10:FF:000023">
    <property type="entry name" value="PAS domain-containing sensor histidine kinase"/>
    <property type="match status" value="1"/>
</dbReference>
<evidence type="ECO:0000256" key="6">
    <source>
        <dbReference type="ARBA" id="ARBA00022679"/>
    </source>
</evidence>
<accession>A0A6L7J0J4</accession>
<evidence type="ECO:0000256" key="4">
    <source>
        <dbReference type="ARBA" id="ARBA00022475"/>
    </source>
</evidence>
<evidence type="ECO:0000256" key="7">
    <source>
        <dbReference type="ARBA" id="ARBA00022692"/>
    </source>
</evidence>
<evidence type="ECO:0000256" key="12">
    <source>
        <dbReference type="ARBA" id="ARBA00023012"/>
    </source>
</evidence>
<dbReference type="SMART" id="SM00388">
    <property type="entry name" value="HisKA"/>
    <property type="match status" value="1"/>
</dbReference>
<keyword evidence="6" id="KW-0808">Transferase</keyword>
<evidence type="ECO:0000256" key="9">
    <source>
        <dbReference type="ARBA" id="ARBA00022777"/>
    </source>
</evidence>
<evidence type="ECO:0000256" key="1">
    <source>
        <dbReference type="ARBA" id="ARBA00000085"/>
    </source>
</evidence>
<dbReference type="InterPro" id="IPR003661">
    <property type="entry name" value="HisK_dim/P_dom"/>
</dbReference>
<evidence type="ECO:0000256" key="3">
    <source>
        <dbReference type="ARBA" id="ARBA00012438"/>
    </source>
</evidence>
<evidence type="ECO:0000256" key="5">
    <source>
        <dbReference type="ARBA" id="ARBA00022553"/>
    </source>
</evidence>
<dbReference type="Pfam" id="PF02518">
    <property type="entry name" value="HATPase_c"/>
    <property type="match status" value="1"/>
</dbReference>
<dbReference type="EC" id="2.7.13.3" evidence="3"/>
<dbReference type="InterPro" id="IPR003594">
    <property type="entry name" value="HATPase_dom"/>
</dbReference>
<dbReference type="SUPFAM" id="SSF158472">
    <property type="entry name" value="HAMP domain-like"/>
    <property type="match status" value="1"/>
</dbReference>
<keyword evidence="8" id="KW-0547">Nucleotide-binding</keyword>
<dbReference type="RefSeq" id="WP_160943625.1">
    <property type="nucleotide sequence ID" value="NZ_CP063310.1"/>
</dbReference>
<evidence type="ECO:0000256" key="8">
    <source>
        <dbReference type="ARBA" id="ARBA00022741"/>
    </source>
</evidence>
<keyword evidence="13" id="KW-0472">Membrane</keyword>
<dbReference type="Pfam" id="PF00512">
    <property type="entry name" value="HisKA"/>
    <property type="match status" value="1"/>
</dbReference>
<keyword evidence="9" id="KW-0418">Kinase</keyword>
<organism evidence="14 15">
    <name type="scientific">Eggerthella guodeyinii</name>
    <dbReference type="NCBI Taxonomy" id="2690837"/>
    <lineage>
        <taxon>Bacteria</taxon>
        <taxon>Bacillati</taxon>
        <taxon>Actinomycetota</taxon>
        <taxon>Coriobacteriia</taxon>
        <taxon>Eggerthellales</taxon>
        <taxon>Eggerthellaceae</taxon>
        <taxon>Eggerthella</taxon>
    </lineage>
</organism>
<sequence>MGKGTVVRRANLYFKFAVLFVAVIAVLLGFNVAWRQHTQHEQTERELLEKAQVLAVEMDAVWDFMERNQNQFKTDEDGNYTLYCVVAAKSISRSFTAETDYIIHYTNTSTRRKSDAPDEFEREALEALKSDPSLGSYYALTTDDEGYDVFRYVEPLFVTESCLDCHGEPAGELDVLGYEKEGQKIGDIAGAASIIMPVDTYLQNSRTNLLQETVIFALVLAGGLAAIFFGIAHLVAKPLKQLGGAARKIERHDFNVDLSRIGDRDELEDLARSFDSMAVQLQELYDHLEQQVDVRTAELERANALLETQRTQLEAVNEKLLDESAYKSDFLAIMSHELKTPLTSILAFTELWEQSHGEGDEDDQVAIREIKENGRLLLQMISNILEMARLEAGKATLVCEAVDFRDLAAGVAGTVRPIAEKRGIGLEVVVHDDVPVFNADYEKLRRIMENLASNALKFTERGGSVVVETRYDAMLGEVVVCVSDTGVGIAREDVARVFERFAQCDRSENRRYGGSGLGLAVVKELVELHGGRVSVESELGRGSVFTVRIPAEADGWGDE</sequence>
<dbReference type="InterPro" id="IPR036097">
    <property type="entry name" value="HisK_dim/P_sf"/>
</dbReference>
<dbReference type="PRINTS" id="PR00344">
    <property type="entry name" value="BCTRLSENSOR"/>
</dbReference>
<gene>
    <name evidence="14" type="ORF">GS424_013740</name>
</gene>
<dbReference type="GO" id="GO:0005524">
    <property type="term" value="F:ATP binding"/>
    <property type="evidence" value="ECO:0007669"/>
    <property type="project" value="UniProtKB-KW"/>
</dbReference>
<dbReference type="CDD" id="cd00082">
    <property type="entry name" value="HisKA"/>
    <property type="match status" value="1"/>
</dbReference>
<dbReference type="CDD" id="cd06225">
    <property type="entry name" value="HAMP"/>
    <property type="match status" value="1"/>
</dbReference>
<dbReference type="PROSITE" id="PS50109">
    <property type="entry name" value="HIS_KIN"/>
    <property type="match status" value="1"/>
</dbReference>
<dbReference type="Pfam" id="PF00672">
    <property type="entry name" value="HAMP"/>
    <property type="match status" value="1"/>
</dbReference>
<comment type="subcellular location">
    <subcellularLocation>
        <location evidence="2">Cell membrane</location>
    </subcellularLocation>
</comment>
<evidence type="ECO:0000256" key="10">
    <source>
        <dbReference type="ARBA" id="ARBA00022840"/>
    </source>
</evidence>
<evidence type="ECO:0000256" key="13">
    <source>
        <dbReference type="ARBA" id="ARBA00023136"/>
    </source>
</evidence>
<dbReference type="Gene3D" id="6.10.340.10">
    <property type="match status" value="1"/>
</dbReference>
<dbReference type="AlphaFoldDB" id="A0A6L7J0J4"/>
<dbReference type="SMART" id="SM00304">
    <property type="entry name" value="HAMP"/>
    <property type="match status" value="1"/>
</dbReference>
<evidence type="ECO:0000313" key="15">
    <source>
        <dbReference type="Proteomes" id="UP000478463"/>
    </source>
</evidence>
<keyword evidence="4" id="KW-1003">Cell membrane</keyword>
<dbReference type="Proteomes" id="UP000478463">
    <property type="component" value="Chromosome"/>
</dbReference>
<dbReference type="Gene3D" id="3.30.565.10">
    <property type="entry name" value="Histidine kinase-like ATPase, C-terminal domain"/>
    <property type="match status" value="1"/>
</dbReference>
<dbReference type="SMART" id="SM00387">
    <property type="entry name" value="HATPase_c"/>
    <property type="match status" value="1"/>
</dbReference>
<comment type="catalytic activity">
    <reaction evidence="1">
        <text>ATP + protein L-histidine = ADP + protein N-phospho-L-histidine.</text>
        <dbReference type="EC" id="2.7.13.3"/>
    </reaction>
</comment>
<dbReference type="InterPro" id="IPR003660">
    <property type="entry name" value="HAMP_dom"/>
</dbReference>
<dbReference type="InterPro" id="IPR050736">
    <property type="entry name" value="Sensor_HK_Regulatory"/>
</dbReference>
<name>A0A6L7J0J4_9ACTN</name>
<dbReference type="InterPro" id="IPR021796">
    <property type="entry name" value="Tll0287-like_dom"/>
</dbReference>
<dbReference type="GO" id="GO:0000155">
    <property type="term" value="F:phosphorelay sensor kinase activity"/>
    <property type="evidence" value="ECO:0007669"/>
    <property type="project" value="InterPro"/>
</dbReference>
<dbReference type="SUPFAM" id="SSF47384">
    <property type="entry name" value="Homodimeric domain of signal transducing histidine kinase"/>
    <property type="match status" value="1"/>
</dbReference>
<evidence type="ECO:0000313" key="14">
    <source>
        <dbReference type="EMBL" id="QOS67567.1"/>
    </source>
</evidence>
<dbReference type="Pfam" id="PF11845">
    <property type="entry name" value="Tll0287-like"/>
    <property type="match status" value="1"/>
</dbReference>
<keyword evidence="12" id="KW-0902">Two-component regulatory system</keyword>
<evidence type="ECO:0000256" key="11">
    <source>
        <dbReference type="ARBA" id="ARBA00022989"/>
    </source>
</evidence>
<dbReference type="KEGG" id="egd:GS424_013740"/>
<keyword evidence="7" id="KW-0812">Transmembrane</keyword>